<dbReference type="InterPro" id="IPR000008">
    <property type="entry name" value="C2_dom"/>
</dbReference>
<reference evidence="8" key="3">
    <citation type="submission" date="2025-09" db="UniProtKB">
        <authorList>
            <consortium name="Ensembl"/>
        </authorList>
    </citation>
    <scope>IDENTIFICATION</scope>
</reference>
<dbReference type="PANTHER" id="PTHR12546">
    <property type="entry name" value="FER-1-LIKE"/>
    <property type="match status" value="1"/>
</dbReference>
<reference evidence="9" key="1">
    <citation type="submission" date="2018-06" db="EMBL/GenBank/DDBJ databases">
        <title>Genome assembly of Danube salmon.</title>
        <authorList>
            <person name="Macqueen D.J."/>
            <person name="Gundappa M.K."/>
        </authorList>
    </citation>
    <scope>NUCLEOTIDE SEQUENCE [LARGE SCALE GENOMIC DNA]</scope>
</reference>
<dbReference type="Proteomes" id="UP000314982">
    <property type="component" value="Unassembled WGS sequence"/>
</dbReference>
<dbReference type="InterPro" id="IPR035892">
    <property type="entry name" value="C2_domain_sf"/>
</dbReference>
<evidence type="ECO:0000313" key="8">
    <source>
        <dbReference type="Ensembl" id="ENSHHUP00000038532.1"/>
    </source>
</evidence>
<dbReference type="GO" id="GO:0030315">
    <property type="term" value="C:T-tubule"/>
    <property type="evidence" value="ECO:0007669"/>
    <property type="project" value="TreeGrafter"/>
</dbReference>
<dbReference type="PANTHER" id="PTHR12546:SF44">
    <property type="entry name" value="DYSFERLIN"/>
    <property type="match status" value="1"/>
</dbReference>
<protein>
    <submittedName>
        <fullName evidence="8">Dysferlin, limb girdle muscular dystrophy 2B (autosomal recessive)</fullName>
    </submittedName>
</protein>
<name>A0A4W5MJA7_9TELE</name>
<feature type="transmembrane region" description="Helical" evidence="6">
    <location>
        <begin position="300"/>
        <end position="330"/>
    </location>
</feature>
<dbReference type="SUPFAM" id="SSF49562">
    <property type="entry name" value="C2 domain (Calcium/lipid-binding domain, CaLB)"/>
    <property type="match status" value="1"/>
</dbReference>
<dbReference type="GO" id="GO:0002281">
    <property type="term" value="P:macrophage activation involved in immune response"/>
    <property type="evidence" value="ECO:0007669"/>
    <property type="project" value="TreeGrafter"/>
</dbReference>
<dbReference type="Gene3D" id="2.60.40.150">
    <property type="entry name" value="C2 domain"/>
    <property type="match status" value="1"/>
</dbReference>
<dbReference type="Ensembl" id="ENSHHUT00000040051.1">
    <property type="protein sequence ID" value="ENSHHUP00000038532.1"/>
    <property type="gene ID" value="ENSHHUG00000024012.1"/>
</dbReference>
<evidence type="ECO:0000259" key="7">
    <source>
        <dbReference type="PROSITE" id="PS50004"/>
    </source>
</evidence>
<feature type="transmembrane region" description="Helical" evidence="6">
    <location>
        <begin position="184"/>
        <end position="217"/>
    </location>
</feature>
<feature type="domain" description="C2" evidence="7">
    <location>
        <begin position="37"/>
        <end position="161"/>
    </location>
</feature>
<evidence type="ECO:0000256" key="5">
    <source>
        <dbReference type="ARBA" id="ARBA00023136"/>
    </source>
</evidence>
<dbReference type="GO" id="GO:0031410">
    <property type="term" value="C:cytoplasmic vesicle"/>
    <property type="evidence" value="ECO:0007669"/>
    <property type="project" value="TreeGrafter"/>
</dbReference>
<evidence type="ECO:0000256" key="3">
    <source>
        <dbReference type="ARBA" id="ARBA00022737"/>
    </source>
</evidence>
<evidence type="ECO:0000256" key="1">
    <source>
        <dbReference type="ARBA" id="ARBA00004167"/>
    </source>
</evidence>
<dbReference type="GO" id="GO:0002280">
    <property type="term" value="P:monocyte activation involved in immune response"/>
    <property type="evidence" value="ECO:0007669"/>
    <property type="project" value="TreeGrafter"/>
</dbReference>
<dbReference type="SMART" id="SM00239">
    <property type="entry name" value="C2"/>
    <property type="match status" value="1"/>
</dbReference>
<reference evidence="8" key="2">
    <citation type="submission" date="2025-08" db="UniProtKB">
        <authorList>
            <consortium name="Ensembl"/>
        </authorList>
    </citation>
    <scope>IDENTIFICATION</scope>
</reference>
<keyword evidence="5 6" id="KW-0472">Membrane</keyword>
<dbReference type="GO" id="GO:0050765">
    <property type="term" value="P:negative regulation of phagocytosis"/>
    <property type="evidence" value="ECO:0007669"/>
    <property type="project" value="TreeGrafter"/>
</dbReference>
<keyword evidence="2 6" id="KW-0812">Transmembrane</keyword>
<keyword evidence="3" id="KW-0677">Repeat</keyword>
<evidence type="ECO:0000256" key="2">
    <source>
        <dbReference type="ARBA" id="ARBA00022692"/>
    </source>
</evidence>
<feature type="transmembrane region" description="Helical" evidence="6">
    <location>
        <begin position="223"/>
        <end position="256"/>
    </location>
</feature>
<organism evidence="8 9">
    <name type="scientific">Hucho hucho</name>
    <name type="common">huchen</name>
    <dbReference type="NCBI Taxonomy" id="62062"/>
    <lineage>
        <taxon>Eukaryota</taxon>
        <taxon>Metazoa</taxon>
        <taxon>Chordata</taxon>
        <taxon>Craniata</taxon>
        <taxon>Vertebrata</taxon>
        <taxon>Euteleostomi</taxon>
        <taxon>Actinopterygii</taxon>
        <taxon>Neopterygii</taxon>
        <taxon>Teleostei</taxon>
        <taxon>Protacanthopterygii</taxon>
        <taxon>Salmoniformes</taxon>
        <taxon>Salmonidae</taxon>
        <taxon>Salmoninae</taxon>
        <taxon>Hucho</taxon>
    </lineage>
</organism>
<evidence type="ECO:0000256" key="6">
    <source>
        <dbReference type="SAM" id="Phobius"/>
    </source>
</evidence>
<dbReference type="InterPro" id="IPR037723">
    <property type="entry name" value="C2D_Ferlin"/>
</dbReference>
<keyword evidence="9" id="KW-1185">Reference proteome</keyword>
<evidence type="ECO:0000313" key="9">
    <source>
        <dbReference type="Proteomes" id="UP000314982"/>
    </source>
</evidence>
<dbReference type="InterPro" id="IPR037721">
    <property type="entry name" value="Ferlin"/>
</dbReference>
<dbReference type="GO" id="GO:0001778">
    <property type="term" value="P:plasma membrane repair"/>
    <property type="evidence" value="ECO:0007669"/>
    <property type="project" value="TreeGrafter"/>
</dbReference>
<sequence length="331" mass="36056">MEPLEKTGPAAIFALECSLGSVTEDKSDEKSVTATFGVNRPTISCLFHSGTRYHLRCYLYQARELLAMDKDSFSDGYAIVSFLHQSQKTVTVRNTLNPTWDQTLIFYEVEVFGDPDVTERNPPNIVVELYDQDTYGADEFMGRCVCQPSTTPSPRLAWYPIRRGDRSAGELLAAFELIRREKVCLCVSVCLSVSLCVSVCLCLCVCVSLCICVYVSVSVCVCACLYLCVCVPVCICVCVCLSVSVCVSVCVCACLYLCVSLCVPVCICVCLCICVCTCMCVHLCVCTCVCVCVYLCVCVPVCICVCVCLCVSLCVCVPVCICLCLCVCVCV</sequence>
<dbReference type="GO" id="GO:0006906">
    <property type="term" value="P:vesicle fusion"/>
    <property type="evidence" value="ECO:0007669"/>
    <property type="project" value="TreeGrafter"/>
</dbReference>
<dbReference type="AlphaFoldDB" id="A0A4W5MJA7"/>
<dbReference type="GeneTree" id="ENSGT00940000156187"/>
<comment type="subcellular location">
    <subcellularLocation>
        <location evidence="1">Membrane</location>
        <topology evidence="1">Single-pass membrane protein</topology>
    </subcellularLocation>
</comment>
<dbReference type="Pfam" id="PF00168">
    <property type="entry name" value="C2"/>
    <property type="match status" value="1"/>
</dbReference>
<dbReference type="FunFam" id="2.60.40.150:FF:000026">
    <property type="entry name" value="dysferlin isoform X2"/>
    <property type="match status" value="1"/>
</dbReference>
<dbReference type="PROSITE" id="PS50004">
    <property type="entry name" value="C2"/>
    <property type="match status" value="1"/>
</dbReference>
<evidence type="ECO:0000256" key="4">
    <source>
        <dbReference type="ARBA" id="ARBA00022989"/>
    </source>
</evidence>
<accession>A0A4W5MJA7</accession>
<proteinExistence type="predicted"/>
<feature type="transmembrane region" description="Helical" evidence="6">
    <location>
        <begin position="263"/>
        <end position="294"/>
    </location>
</feature>
<dbReference type="GO" id="GO:0033292">
    <property type="term" value="P:T-tubule organization"/>
    <property type="evidence" value="ECO:0007669"/>
    <property type="project" value="TreeGrafter"/>
</dbReference>
<dbReference type="CDD" id="cd04017">
    <property type="entry name" value="C2D_Ferlin"/>
    <property type="match status" value="1"/>
</dbReference>
<keyword evidence="4 6" id="KW-1133">Transmembrane helix</keyword>